<evidence type="ECO:0000313" key="1">
    <source>
        <dbReference type="EMBL" id="GIG09480.1"/>
    </source>
</evidence>
<comment type="caution">
    <text evidence="1">The sequence shown here is derived from an EMBL/GenBank/DDBJ whole genome shotgun (WGS) entry which is preliminary data.</text>
</comment>
<sequence>MTVHIAGHDPAGPPVYCRRWNFRRHEPVEPLSADEAQARDAAGEPYAVIPAAPPSGVPDVVIEIAWDNGHAGVWFFDAYGRQCLHYSFRRSGELLFLGGMTQWDYPDADAATLSGATCVTWFEFREDGGARRVISDDTAQQRTVEDRAGVDVSTQWEPVPGFGEWGSLARWSRS</sequence>
<dbReference type="RefSeq" id="WP_203696502.1">
    <property type="nucleotide sequence ID" value="NZ_BAAALC010000018.1"/>
</dbReference>
<dbReference type="EMBL" id="BONI01000066">
    <property type="protein sequence ID" value="GIG09480.1"/>
    <property type="molecule type" value="Genomic_DNA"/>
</dbReference>
<reference evidence="1 2" key="1">
    <citation type="submission" date="2021-01" db="EMBL/GenBank/DDBJ databases">
        <title>Whole genome shotgun sequence of Catellatospora coxensis NBRC 107359.</title>
        <authorList>
            <person name="Komaki H."/>
            <person name="Tamura T."/>
        </authorList>
    </citation>
    <scope>NUCLEOTIDE SEQUENCE [LARGE SCALE GENOMIC DNA]</scope>
    <source>
        <strain evidence="1 2">NBRC 107359</strain>
    </source>
</reference>
<protein>
    <submittedName>
        <fullName evidence="1">Uncharacterized protein</fullName>
    </submittedName>
</protein>
<accession>A0A8J3LB35</accession>
<evidence type="ECO:0000313" key="2">
    <source>
        <dbReference type="Proteomes" id="UP000630887"/>
    </source>
</evidence>
<proteinExistence type="predicted"/>
<gene>
    <name evidence="1" type="ORF">Cco03nite_61800</name>
</gene>
<name>A0A8J3LB35_9ACTN</name>
<organism evidence="1 2">
    <name type="scientific">Catellatospora coxensis</name>
    <dbReference type="NCBI Taxonomy" id="310354"/>
    <lineage>
        <taxon>Bacteria</taxon>
        <taxon>Bacillati</taxon>
        <taxon>Actinomycetota</taxon>
        <taxon>Actinomycetes</taxon>
        <taxon>Micromonosporales</taxon>
        <taxon>Micromonosporaceae</taxon>
        <taxon>Catellatospora</taxon>
    </lineage>
</organism>
<keyword evidence="2" id="KW-1185">Reference proteome</keyword>
<dbReference type="Proteomes" id="UP000630887">
    <property type="component" value="Unassembled WGS sequence"/>
</dbReference>
<dbReference type="AlphaFoldDB" id="A0A8J3LB35"/>